<evidence type="ECO:0000313" key="2">
    <source>
        <dbReference type="Proteomes" id="UP001055811"/>
    </source>
</evidence>
<comment type="caution">
    <text evidence="1">The sequence shown here is derived from an EMBL/GenBank/DDBJ whole genome shotgun (WGS) entry which is preliminary data.</text>
</comment>
<name>A0ACB9F5K1_CICIN</name>
<sequence>MYIRRSFSYVLPPSRRFFYALVTYLGWPVWLRGVRPYLSGEHCPHLRAHHIIDLAQAAPHQILIPLIVLPLFGIISKYNGQLEGGRMCSR</sequence>
<protein>
    <submittedName>
        <fullName evidence="1">Uncharacterized protein</fullName>
    </submittedName>
</protein>
<keyword evidence="2" id="KW-1185">Reference proteome</keyword>
<reference evidence="2" key="1">
    <citation type="journal article" date="2022" name="Mol. Ecol. Resour.">
        <title>The genomes of chicory, endive, great burdock and yacon provide insights into Asteraceae palaeo-polyploidization history and plant inulin production.</title>
        <authorList>
            <person name="Fan W."/>
            <person name="Wang S."/>
            <person name="Wang H."/>
            <person name="Wang A."/>
            <person name="Jiang F."/>
            <person name="Liu H."/>
            <person name="Zhao H."/>
            <person name="Xu D."/>
            <person name="Zhang Y."/>
        </authorList>
    </citation>
    <scope>NUCLEOTIDE SEQUENCE [LARGE SCALE GENOMIC DNA]</scope>
    <source>
        <strain evidence="2">cv. Punajuju</strain>
    </source>
</reference>
<dbReference type="Proteomes" id="UP001055811">
    <property type="component" value="Linkage Group LG03"/>
</dbReference>
<proteinExistence type="predicted"/>
<dbReference type="EMBL" id="CM042011">
    <property type="protein sequence ID" value="KAI3766380.1"/>
    <property type="molecule type" value="Genomic_DNA"/>
</dbReference>
<evidence type="ECO:0000313" key="1">
    <source>
        <dbReference type="EMBL" id="KAI3766380.1"/>
    </source>
</evidence>
<organism evidence="1 2">
    <name type="scientific">Cichorium intybus</name>
    <name type="common">Chicory</name>
    <dbReference type="NCBI Taxonomy" id="13427"/>
    <lineage>
        <taxon>Eukaryota</taxon>
        <taxon>Viridiplantae</taxon>
        <taxon>Streptophyta</taxon>
        <taxon>Embryophyta</taxon>
        <taxon>Tracheophyta</taxon>
        <taxon>Spermatophyta</taxon>
        <taxon>Magnoliopsida</taxon>
        <taxon>eudicotyledons</taxon>
        <taxon>Gunneridae</taxon>
        <taxon>Pentapetalae</taxon>
        <taxon>asterids</taxon>
        <taxon>campanulids</taxon>
        <taxon>Asterales</taxon>
        <taxon>Asteraceae</taxon>
        <taxon>Cichorioideae</taxon>
        <taxon>Cichorieae</taxon>
        <taxon>Cichoriinae</taxon>
        <taxon>Cichorium</taxon>
    </lineage>
</organism>
<accession>A0ACB9F5K1</accession>
<reference evidence="1 2" key="2">
    <citation type="journal article" date="2022" name="Mol. Ecol. Resour.">
        <title>The genomes of chicory, endive, great burdock and yacon provide insights into Asteraceae paleo-polyploidization history and plant inulin production.</title>
        <authorList>
            <person name="Fan W."/>
            <person name="Wang S."/>
            <person name="Wang H."/>
            <person name="Wang A."/>
            <person name="Jiang F."/>
            <person name="Liu H."/>
            <person name="Zhao H."/>
            <person name="Xu D."/>
            <person name="Zhang Y."/>
        </authorList>
    </citation>
    <scope>NUCLEOTIDE SEQUENCE [LARGE SCALE GENOMIC DNA]</scope>
    <source>
        <strain evidence="2">cv. Punajuju</strain>
        <tissue evidence="1">Leaves</tissue>
    </source>
</reference>
<gene>
    <name evidence="1" type="ORF">L2E82_16435</name>
</gene>